<organism evidence="1 2">
    <name type="scientific">Tenacibaculum finnmarkense genomovar finnmarkense</name>
    <dbReference type="NCBI Taxonomy" id="1458503"/>
    <lineage>
        <taxon>Bacteria</taxon>
        <taxon>Pseudomonadati</taxon>
        <taxon>Bacteroidota</taxon>
        <taxon>Flavobacteriia</taxon>
        <taxon>Flavobacteriales</taxon>
        <taxon>Flavobacteriaceae</taxon>
        <taxon>Tenacibaculum</taxon>
        <taxon>Tenacibaculum finnmarkense</taxon>
    </lineage>
</organism>
<dbReference type="EMBL" id="WXXV01000002">
    <property type="protein sequence ID" value="MBE7694429.1"/>
    <property type="molecule type" value="Genomic_DNA"/>
</dbReference>
<evidence type="ECO:0000313" key="1">
    <source>
        <dbReference type="EMBL" id="MBE7694429.1"/>
    </source>
</evidence>
<dbReference type="Proteomes" id="UP000806077">
    <property type="component" value="Unassembled WGS sequence"/>
</dbReference>
<dbReference type="PROSITE" id="PS51257">
    <property type="entry name" value="PROKAR_LIPOPROTEIN"/>
    <property type="match status" value="1"/>
</dbReference>
<evidence type="ECO:0000313" key="2">
    <source>
        <dbReference type="Proteomes" id="UP000806077"/>
    </source>
</evidence>
<proteinExistence type="predicted"/>
<sequence>MKTYLKLICYISLITVLYSCKTTKPIVKEVIEKEVEEVEEVETNITFKNSLNISLKNSNNEFIIENNLINKLSEELIFKDIAPSYYMNIEGVYTIPKNIRQITSSTKYELYDYYFDKKGRLDSLYSKRNGSYKIIYNRNGLIDYIKKTKTYKNSKRIKSTKYLTYFATDKNTITKYETNNKNLIVSNNTFSHKFSYNNQGEIIKTNYNELLEGNFIEYYTFNKNLSTIKLIKARAGTYFFIKGYKLDNNGKIINTYFTNYRMDLNSNSVKLDKILYKDDTPPLLTKYDKNKRVLVIENDKVKHIYKYY</sequence>
<reference evidence="1 2" key="1">
    <citation type="journal article" date="2020" name="Int. J. Syst. Evol. Microbiol.">
        <title>Tenacibaculum piscium sp. nov., isolated from skin ulcers of sea-farmed fish, and description of Tenacibaculum finnmarkense sp. nov. with subdivision into genomovars finnmarkense and ulcerans.</title>
        <authorList>
            <person name="Olsen A.B."/>
            <person name="Spilsberg B."/>
            <person name="Nilsen H.K."/>
            <person name="Lagesen K."/>
            <person name="Gulla S."/>
            <person name="Avendano-Herrera R."/>
            <person name="Irgang R."/>
            <person name="Duchaud E."/>
            <person name="Colquhoun D.J."/>
        </authorList>
    </citation>
    <scope>NUCLEOTIDE SEQUENCE [LARGE SCALE GENOMIC DNA]</scope>
    <source>
        <strain evidence="1 2">TNO037</strain>
    </source>
</reference>
<gene>
    <name evidence="1" type="ORF">F7645_03155</name>
</gene>
<name>A0AAP1RE75_9FLAO</name>
<evidence type="ECO:0008006" key="3">
    <source>
        <dbReference type="Google" id="ProtNLM"/>
    </source>
</evidence>
<keyword evidence="2" id="KW-1185">Reference proteome</keyword>
<protein>
    <recommendedName>
        <fullName evidence="3">Lipoprotein</fullName>
    </recommendedName>
</protein>
<dbReference type="AlphaFoldDB" id="A0AAP1RE75"/>
<comment type="caution">
    <text evidence="1">The sequence shown here is derived from an EMBL/GenBank/DDBJ whole genome shotgun (WGS) entry which is preliminary data.</text>
</comment>
<dbReference type="RefSeq" id="WP_101955659.1">
    <property type="nucleotide sequence ID" value="NZ_JAJHTL010000001.1"/>
</dbReference>
<accession>A0AAP1RE75</accession>